<feature type="coiled-coil region" evidence="2">
    <location>
        <begin position="417"/>
        <end position="464"/>
    </location>
</feature>
<evidence type="ECO:0000256" key="1">
    <source>
        <dbReference type="ARBA" id="ARBA00004173"/>
    </source>
</evidence>
<dbReference type="Gene3D" id="1.25.40.10">
    <property type="entry name" value="Tetratricopeptide repeat domain"/>
    <property type="match status" value="1"/>
</dbReference>
<keyword evidence="4" id="KW-1185">Reference proteome</keyword>
<dbReference type="InterPro" id="IPR034913">
    <property type="entry name" value="mS27/PTCD2"/>
</dbReference>
<dbReference type="InterPro" id="IPR019266">
    <property type="entry name" value="Ribosomal_mS27"/>
</dbReference>
<evidence type="ECO:0000313" key="4">
    <source>
        <dbReference type="Proteomes" id="UP000752696"/>
    </source>
</evidence>
<proteinExistence type="predicted"/>
<dbReference type="InterPro" id="IPR011990">
    <property type="entry name" value="TPR-like_helical_dom_sf"/>
</dbReference>
<name>A0A6V7H5H8_9HYME</name>
<accession>A0A6V7H5H8</accession>
<dbReference type="OrthoDB" id="19830at2759"/>
<evidence type="ECO:0000313" key="3">
    <source>
        <dbReference type="EMBL" id="CAD1475015.1"/>
    </source>
</evidence>
<dbReference type="EMBL" id="CAJDYZ010008075">
    <property type="protein sequence ID" value="CAD1475015.1"/>
    <property type="molecule type" value="Genomic_DNA"/>
</dbReference>
<dbReference type="Pfam" id="PF10037">
    <property type="entry name" value="MRP-S27"/>
    <property type="match status" value="1"/>
</dbReference>
<organism evidence="3 4">
    <name type="scientific">Heterotrigona itama</name>
    <dbReference type="NCBI Taxonomy" id="395501"/>
    <lineage>
        <taxon>Eukaryota</taxon>
        <taxon>Metazoa</taxon>
        <taxon>Ecdysozoa</taxon>
        <taxon>Arthropoda</taxon>
        <taxon>Hexapoda</taxon>
        <taxon>Insecta</taxon>
        <taxon>Pterygota</taxon>
        <taxon>Neoptera</taxon>
        <taxon>Endopterygota</taxon>
        <taxon>Hymenoptera</taxon>
        <taxon>Apocrita</taxon>
        <taxon>Aculeata</taxon>
        <taxon>Apoidea</taxon>
        <taxon>Anthophila</taxon>
        <taxon>Apidae</taxon>
        <taxon>Heterotrigona</taxon>
    </lineage>
</organism>
<protein>
    <recommendedName>
        <fullName evidence="5">28S ribosomal protein S27, mitochondrial</fullName>
    </recommendedName>
</protein>
<evidence type="ECO:0000256" key="2">
    <source>
        <dbReference type="SAM" id="Coils"/>
    </source>
</evidence>
<dbReference type="PANTHER" id="PTHR21393:SF0">
    <property type="entry name" value="SMALL RIBOSOMAL SUBUNIT PROTEIN MS27"/>
    <property type="match status" value="1"/>
</dbReference>
<dbReference type="PANTHER" id="PTHR21393">
    <property type="entry name" value="MITOCHONDRIAL 28S RIBOSOMAL PROTEIN S27"/>
    <property type="match status" value="1"/>
</dbReference>
<dbReference type="AlphaFoldDB" id="A0A6V7H5H8"/>
<evidence type="ECO:0008006" key="5">
    <source>
        <dbReference type="Google" id="ProtNLM"/>
    </source>
</evidence>
<comment type="subcellular location">
    <subcellularLocation>
        <location evidence="1">Mitochondrion</location>
    </subcellularLocation>
</comment>
<dbReference type="GO" id="GO:0005739">
    <property type="term" value="C:mitochondrion"/>
    <property type="evidence" value="ECO:0007669"/>
    <property type="project" value="UniProtKB-SubCell"/>
</dbReference>
<reference evidence="3" key="1">
    <citation type="submission" date="2020-07" db="EMBL/GenBank/DDBJ databases">
        <authorList>
            <person name="Nazaruddin N."/>
        </authorList>
    </citation>
    <scope>NUCLEOTIDE SEQUENCE</scope>
</reference>
<dbReference type="Proteomes" id="UP000752696">
    <property type="component" value="Unassembled WGS sequence"/>
</dbReference>
<comment type="caution">
    <text evidence="3">The sequence shown here is derived from an EMBL/GenBank/DDBJ whole genome shotgun (WGS) entry which is preliminary data.</text>
</comment>
<gene>
    <name evidence="3" type="ORF">MHI_LOCUS508814</name>
</gene>
<keyword evidence="2" id="KW-0175">Coiled coil</keyword>
<sequence length="489" mass="57258">MNLSSGENTTVQMSIGPTSMLDIFSPVSKSHNFKLESNELDAHSKSTRIFRSGRKVYHKTVVQKRSFLSEAYQCQEVWKSRLQSPLLQKFKPEDLFITLDSQFLAHGKVSPVDVDIFANTVKSKEQIEELLNILERFRKSAETTNTLDSTHHAVIRYLFDNGCTQELMNVLHNRLKYGIFPDYVCYNMLMNEYMKKEDYANAAKIAVLPMLQEDTDHLITNALSVYACHKYLENPDAWQKPPEPVEDKEEIKIRVRYLRNPFFDDHFDLIEPLDLVGKTLAFQGRFMNNALGRTCQLRGLILYKKYQDASNSIKQWLNEVEGDVIYSEVFDLIEKDKEKVFKEETAANEFERLMSEVNVLKGKTLCKDSLIEALKNCIKSAVEKQHDIDVNEQLQKYIEWEEKRKLILDKQIELIDQKAKKLEIQKLKEEMNRQERYLTFFENEEQIELEIEKIETKEKEEMDKVLKIYGAEAKLKKLKGETEYVPPMI</sequence>